<dbReference type="EMBL" id="CAFBRX010000175">
    <property type="protein sequence ID" value="CAB5131966.1"/>
    <property type="molecule type" value="Genomic_DNA"/>
</dbReference>
<proteinExistence type="predicted"/>
<accession>A0A6J7W2I5</accession>
<gene>
    <name evidence="1" type="ORF">UFOPK4422_01393</name>
</gene>
<protein>
    <submittedName>
        <fullName evidence="1">Unannotated protein</fullName>
    </submittedName>
</protein>
<sequence length="167" mass="18649">MYISDTTVGNPSLGSVDHPFVIGFVVHRASTQRGNIRSRVGFAHAERTQLHIVGGAVTLRHPFDGLLWSSVTTNTCCGQTRSHNRHTDTGVTPEDFFNGNWQGETTWITHGIHHEFNAVQTNLGCFLHDRPWELFTVVPLLSVRADVFNGKLMNPVLDLQLIVIEVH</sequence>
<dbReference type="AlphaFoldDB" id="A0A6J7W2I5"/>
<evidence type="ECO:0000313" key="1">
    <source>
        <dbReference type="EMBL" id="CAB5131966.1"/>
    </source>
</evidence>
<name>A0A6J7W2I5_9ZZZZ</name>
<reference evidence="1" key="1">
    <citation type="submission" date="2020-05" db="EMBL/GenBank/DDBJ databases">
        <authorList>
            <person name="Chiriac C."/>
            <person name="Salcher M."/>
            <person name="Ghai R."/>
            <person name="Kavagutti S V."/>
        </authorList>
    </citation>
    <scope>NUCLEOTIDE SEQUENCE</scope>
</reference>
<organism evidence="1">
    <name type="scientific">freshwater metagenome</name>
    <dbReference type="NCBI Taxonomy" id="449393"/>
    <lineage>
        <taxon>unclassified sequences</taxon>
        <taxon>metagenomes</taxon>
        <taxon>ecological metagenomes</taxon>
    </lineage>
</organism>